<organism evidence="4 5">
    <name type="scientific">Pendulispora albinea</name>
    <dbReference type="NCBI Taxonomy" id="2741071"/>
    <lineage>
        <taxon>Bacteria</taxon>
        <taxon>Pseudomonadati</taxon>
        <taxon>Myxococcota</taxon>
        <taxon>Myxococcia</taxon>
        <taxon>Myxococcales</taxon>
        <taxon>Sorangiineae</taxon>
        <taxon>Pendulisporaceae</taxon>
        <taxon>Pendulispora</taxon>
    </lineage>
</organism>
<dbReference type="InterPro" id="IPR050595">
    <property type="entry name" value="Bact_response_regulator"/>
</dbReference>
<name>A0ABZ2LSD1_9BACT</name>
<dbReference type="PANTHER" id="PTHR44591:SF3">
    <property type="entry name" value="RESPONSE REGULATORY DOMAIN-CONTAINING PROTEIN"/>
    <property type="match status" value="1"/>
</dbReference>
<gene>
    <name evidence="4" type="ORF">LZC94_29980</name>
</gene>
<evidence type="ECO:0000256" key="2">
    <source>
        <dbReference type="PROSITE-ProRule" id="PRU00169"/>
    </source>
</evidence>
<keyword evidence="1 2" id="KW-0597">Phosphoprotein</keyword>
<protein>
    <submittedName>
        <fullName evidence="4">Response regulator</fullName>
    </submittedName>
</protein>
<sequence length="128" mass="14364">MKRILLVDDEYALVDTLRDFLEDEGYLVESANDGQKALDLMAMHPPDLLISDVMMPIMDGKALLRFMRNEEALRAVPVVLVSAVRRQISLPATEDIPPFAAFLRKPFQLEKLLTIVASLIGPGEKKSR</sequence>
<dbReference type="InterPro" id="IPR001789">
    <property type="entry name" value="Sig_transdc_resp-reg_receiver"/>
</dbReference>
<dbReference type="Gene3D" id="3.40.50.2300">
    <property type="match status" value="1"/>
</dbReference>
<reference evidence="4 5" key="1">
    <citation type="submission" date="2021-12" db="EMBL/GenBank/DDBJ databases">
        <title>Discovery of the Pendulisporaceae a myxobacterial family with distinct sporulation behavior and unique specialized metabolism.</title>
        <authorList>
            <person name="Garcia R."/>
            <person name="Popoff A."/>
            <person name="Bader C.D."/>
            <person name="Loehr J."/>
            <person name="Walesch S."/>
            <person name="Walt C."/>
            <person name="Boldt J."/>
            <person name="Bunk B."/>
            <person name="Haeckl F.J.F.P.J."/>
            <person name="Gunesch A.P."/>
            <person name="Birkelbach J."/>
            <person name="Nuebel U."/>
            <person name="Pietschmann T."/>
            <person name="Bach T."/>
            <person name="Mueller R."/>
        </authorList>
    </citation>
    <scope>NUCLEOTIDE SEQUENCE [LARGE SCALE GENOMIC DNA]</scope>
    <source>
        <strain evidence="4 5">MSr11954</strain>
    </source>
</reference>
<dbReference type="SUPFAM" id="SSF52172">
    <property type="entry name" value="CheY-like"/>
    <property type="match status" value="1"/>
</dbReference>
<keyword evidence="5" id="KW-1185">Reference proteome</keyword>
<dbReference type="EMBL" id="CP089984">
    <property type="protein sequence ID" value="WXB12071.1"/>
    <property type="molecule type" value="Genomic_DNA"/>
</dbReference>
<feature type="domain" description="Response regulatory" evidence="3">
    <location>
        <begin position="3"/>
        <end position="120"/>
    </location>
</feature>
<evidence type="ECO:0000313" key="4">
    <source>
        <dbReference type="EMBL" id="WXB12071.1"/>
    </source>
</evidence>
<evidence type="ECO:0000313" key="5">
    <source>
        <dbReference type="Proteomes" id="UP001370348"/>
    </source>
</evidence>
<proteinExistence type="predicted"/>
<evidence type="ECO:0000256" key="1">
    <source>
        <dbReference type="ARBA" id="ARBA00022553"/>
    </source>
</evidence>
<accession>A0ABZ2LSD1</accession>
<dbReference type="Pfam" id="PF00072">
    <property type="entry name" value="Response_reg"/>
    <property type="match status" value="1"/>
</dbReference>
<dbReference type="PROSITE" id="PS50110">
    <property type="entry name" value="RESPONSE_REGULATORY"/>
    <property type="match status" value="1"/>
</dbReference>
<dbReference type="SMART" id="SM00448">
    <property type="entry name" value="REC"/>
    <property type="match status" value="1"/>
</dbReference>
<dbReference type="InterPro" id="IPR011006">
    <property type="entry name" value="CheY-like_superfamily"/>
</dbReference>
<dbReference type="RefSeq" id="WP_394821688.1">
    <property type="nucleotide sequence ID" value="NZ_CP089984.1"/>
</dbReference>
<evidence type="ECO:0000259" key="3">
    <source>
        <dbReference type="PROSITE" id="PS50110"/>
    </source>
</evidence>
<dbReference type="Proteomes" id="UP001370348">
    <property type="component" value="Chromosome"/>
</dbReference>
<dbReference type="PANTHER" id="PTHR44591">
    <property type="entry name" value="STRESS RESPONSE REGULATOR PROTEIN 1"/>
    <property type="match status" value="1"/>
</dbReference>
<feature type="modified residue" description="4-aspartylphosphate" evidence="2">
    <location>
        <position position="52"/>
    </location>
</feature>